<feature type="compositionally biased region" description="Polar residues" evidence="1">
    <location>
        <begin position="71"/>
        <end position="90"/>
    </location>
</feature>
<dbReference type="AlphaFoldDB" id="A0A2A2LXK0"/>
<evidence type="ECO:0000313" key="2">
    <source>
        <dbReference type="EMBL" id="PAV90954.1"/>
    </source>
</evidence>
<evidence type="ECO:0000313" key="3">
    <source>
        <dbReference type="Proteomes" id="UP000218231"/>
    </source>
</evidence>
<sequence>MESKESNYELARNQNTEADDCEICCMHGLLCHVGLKTYNDTKARNKQEKENSSEEGEKESKKLSKNRRPSESSSNAGPSTSGNSAISQPQFSGETDEFYIGVRNYVSAEGTVLKPGTFRLYHQYPHHCRLDTMPPSLQLTIVYKTSQGFYRHYPVKEDRKNKMRMFYVEFGTHKGSGFKSIDQLIKYYKEHVYVNPNNPSEVDVFPWKD</sequence>
<organism evidence="2 3">
    <name type="scientific">Diploscapter pachys</name>
    <dbReference type="NCBI Taxonomy" id="2018661"/>
    <lineage>
        <taxon>Eukaryota</taxon>
        <taxon>Metazoa</taxon>
        <taxon>Ecdysozoa</taxon>
        <taxon>Nematoda</taxon>
        <taxon>Chromadorea</taxon>
        <taxon>Rhabditida</taxon>
        <taxon>Rhabditina</taxon>
        <taxon>Rhabditomorpha</taxon>
        <taxon>Rhabditoidea</taxon>
        <taxon>Rhabditidae</taxon>
        <taxon>Diploscapter</taxon>
    </lineage>
</organism>
<dbReference type="STRING" id="2018661.A0A2A2LXK0"/>
<name>A0A2A2LXK0_9BILA</name>
<proteinExistence type="predicted"/>
<evidence type="ECO:0000256" key="1">
    <source>
        <dbReference type="SAM" id="MobiDB-lite"/>
    </source>
</evidence>
<accession>A0A2A2LXK0</accession>
<gene>
    <name evidence="2" type="ORF">WR25_12937</name>
</gene>
<dbReference type="EMBL" id="LIAE01006342">
    <property type="protein sequence ID" value="PAV90954.1"/>
    <property type="molecule type" value="Genomic_DNA"/>
</dbReference>
<dbReference type="OrthoDB" id="5836476at2759"/>
<keyword evidence="3" id="KW-1185">Reference proteome</keyword>
<dbReference type="PANTHER" id="PTHR31128">
    <property type="entry name" value="PROTEIN CBR-CLEC-135-RELATED"/>
    <property type="match status" value="1"/>
</dbReference>
<dbReference type="Proteomes" id="UP000218231">
    <property type="component" value="Unassembled WGS sequence"/>
</dbReference>
<protein>
    <recommendedName>
        <fullName evidence="4">SH2 domain-containing protein</fullName>
    </recommendedName>
</protein>
<dbReference type="PANTHER" id="PTHR31128:SF9">
    <property type="entry name" value="DUF3444 DOMAIN-CONTAINING PROTEIN-RELATED"/>
    <property type="match status" value="1"/>
</dbReference>
<feature type="compositionally biased region" description="Basic and acidic residues" evidence="1">
    <location>
        <begin position="42"/>
        <end position="52"/>
    </location>
</feature>
<feature type="region of interest" description="Disordered" evidence="1">
    <location>
        <begin position="42"/>
        <end position="90"/>
    </location>
</feature>
<evidence type="ECO:0008006" key="4">
    <source>
        <dbReference type="Google" id="ProtNLM"/>
    </source>
</evidence>
<reference evidence="2 3" key="1">
    <citation type="journal article" date="2017" name="Curr. Biol.">
        <title>Genome architecture and evolution of a unichromosomal asexual nematode.</title>
        <authorList>
            <person name="Fradin H."/>
            <person name="Zegar C."/>
            <person name="Gutwein M."/>
            <person name="Lucas J."/>
            <person name="Kovtun M."/>
            <person name="Corcoran D."/>
            <person name="Baugh L.R."/>
            <person name="Kiontke K."/>
            <person name="Gunsalus K."/>
            <person name="Fitch D.H."/>
            <person name="Piano F."/>
        </authorList>
    </citation>
    <scope>NUCLEOTIDE SEQUENCE [LARGE SCALE GENOMIC DNA]</scope>
    <source>
        <strain evidence="2">PF1309</strain>
    </source>
</reference>
<comment type="caution">
    <text evidence="2">The sequence shown here is derived from an EMBL/GenBank/DDBJ whole genome shotgun (WGS) entry which is preliminary data.</text>
</comment>